<dbReference type="PANTHER" id="PTHR39210:SF1">
    <property type="entry name" value="HEPARIN-SULFATE LYASE"/>
    <property type="match status" value="1"/>
</dbReference>
<sequence length="555" mass="64279">MNDISNEQTIEKKELEITEKDVFPLLKYRKGTKNIADKALENTIVPFPNFDSVKFDENYWYTDKKKKYGDSYQLYLQSMRVCAELLNEYTQSKNIDYLKKAEEIIQSWINFVSKGTKEKMVWYDHPTANRTQVIIQFLYLAKNAGLEIDEELYKSVLKKHGEVLSNDAKYNNNNHGLMMDKALMVLGNVLGDLHLFSKGYYRAIDTFWYSFSYCGIHIENSPDYHNMVVRMYEEIETYLKSSGRTFGANVNGYLNLAKKYPEILLKPDRTLPAIGDSGSIKRKSHKVYNNLYDEEAGISILQYRDPKPIYMSFVCGYSSRVHKHKDDLSITLNYNGVDFFEDPGKYNYSKSKERKYMISRRAHSSFFMKQFDYTIKPENRFDRKVKLTGYYDNKSYSLVQGENGDYDGSSAVLSRKTILFKSAPVIILVDDVDTSVRHELKFVQNFNLASSVSIEESDEGYRLTNKEEALTIKQFNAIDTNEIVAGDFEKPVAINTTGFGKAEKTNQLRFERASNKGNVYCTAIYDDRVVKNLNITIENDVINVDIDGRIYQIHL</sequence>
<gene>
    <name evidence="6" type="ORF">WN59_10230</name>
</gene>
<dbReference type="STRING" id="1432562.WN59_10230"/>
<dbReference type="InterPro" id="IPR012480">
    <property type="entry name" value="Hepar_II_III_C"/>
</dbReference>
<proteinExistence type="predicted"/>
<keyword evidence="2" id="KW-0732">Signal</keyword>
<dbReference type="GO" id="GO:0016829">
    <property type="term" value="F:lyase activity"/>
    <property type="evidence" value="ECO:0007669"/>
    <property type="project" value="UniProtKB-KW"/>
</dbReference>
<evidence type="ECO:0000313" key="7">
    <source>
        <dbReference type="Proteomes" id="UP000034287"/>
    </source>
</evidence>
<evidence type="ECO:0000259" key="5">
    <source>
        <dbReference type="Pfam" id="PF07940"/>
    </source>
</evidence>
<name>A0A0M2SHI2_9STAP</name>
<feature type="domain" description="Heparinase II/III-like C-terminal" evidence="5">
    <location>
        <begin position="295"/>
        <end position="509"/>
    </location>
</feature>
<organism evidence="6 7">
    <name type="scientific">Salinicoccus sediminis</name>
    <dbReference type="NCBI Taxonomy" id="1432562"/>
    <lineage>
        <taxon>Bacteria</taxon>
        <taxon>Bacillati</taxon>
        <taxon>Bacillota</taxon>
        <taxon>Bacilli</taxon>
        <taxon>Bacillales</taxon>
        <taxon>Staphylococcaceae</taxon>
        <taxon>Salinicoccus</taxon>
    </lineage>
</organism>
<dbReference type="EMBL" id="LAYZ01000024">
    <property type="protein sequence ID" value="KKK34169.1"/>
    <property type="molecule type" value="Genomic_DNA"/>
</dbReference>
<dbReference type="GO" id="GO:0042597">
    <property type="term" value="C:periplasmic space"/>
    <property type="evidence" value="ECO:0007669"/>
    <property type="project" value="UniProtKB-SubCell"/>
</dbReference>
<keyword evidence="3" id="KW-0574">Periplasm</keyword>
<dbReference type="PANTHER" id="PTHR39210">
    <property type="entry name" value="HEPARIN-SULFATE LYASE"/>
    <property type="match status" value="1"/>
</dbReference>
<comment type="caution">
    <text evidence="6">The sequence shown here is derived from an EMBL/GenBank/DDBJ whole genome shotgun (WGS) entry which is preliminary data.</text>
</comment>
<evidence type="ECO:0000256" key="3">
    <source>
        <dbReference type="ARBA" id="ARBA00022764"/>
    </source>
</evidence>
<dbReference type="InterPro" id="IPR008929">
    <property type="entry name" value="Chondroitin_lyas"/>
</dbReference>
<dbReference type="Pfam" id="PF07940">
    <property type="entry name" value="Hepar_II_III_C"/>
    <property type="match status" value="1"/>
</dbReference>
<dbReference type="Gene3D" id="1.50.10.100">
    <property type="entry name" value="Chondroitin AC/alginate lyase"/>
    <property type="match status" value="1"/>
</dbReference>
<dbReference type="SUPFAM" id="SSF48230">
    <property type="entry name" value="Chondroitin AC/alginate lyase"/>
    <property type="match status" value="1"/>
</dbReference>
<keyword evidence="4" id="KW-0456">Lyase</keyword>
<comment type="subcellular location">
    <subcellularLocation>
        <location evidence="1">Periplasm</location>
    </subcellularLocation>
</comment>
<dbReference type="Gene3D" id="2.70.98.70">
    <property type="match status" value="1"/>
</dbReference>
<evidence type="ECO:0000256" key="4">
    <source>
        <dbReference type="ARBA" id="ARBA00023239"/>
    </source>
</evidence>
<dbReference type="PATRIC" id="fig|1432562.3.peg.2031"/>
<evidence type="ECO:0000256" key="2">
    <source>
        <dbReference type="ARBA" id="ARBA00022729"/>
    </source>
</evidence>
<dbReference type="AlphaFoldDB" id="A0A0M2SHI2"/>
<keyword evidence="7" id="KW-1185">Reference proteome</keyword>
<dbReference type="OrthoDB" id="7335480at2"/>
<accession>A0A0M2SHI2</accession>
<evidence type="ECO:0000256" key="1">
    <source>
        <dbReference type="ARBA" id="ARBA00004418"/>
    </source>
</evidence>
<dbReference type="Proteomes" id="UP000034287">
    <property type="component" value="Unassembled WGS sequence"/>
</dbReference>
<reference evidence="6 7" key="1">
    <citation type="submission" date="2015-04" db="EMBL/GenBank/DDBJ databases">
        <title>Taxonomic description and genome sequence of Salinicoccus sediminis sp. nov., a novel hyper halotolerant bacterium isolated from marine sediment.</title>
        <authorList>
            <person name="Mathan Kumar R."/>
            <person name="Kaur G."/>
            <person name="Kumar N."/>
            <person name="Kumar A."/>
            <person name="Singh N.K."/>
            <person name="Kaur N."/>
            <person name="Mayilraj S."/>
        </authorList>
    </citation>
    <scope>NUCLEOTIDE SEQUENCE [LARGE SCALE GENOMIC DNA]</scope>
    <source>
        <strain evidence="6 7">SV-16</strain>
    </source>
</reference>
<protein>
    <recommendedName>
        <fullName evidence="5">Heparinase II/III-like C-terminal domain-containing protein</fullName>
    </recommendedName>
</protein>
<evidence type="ECO:0000313" key="6">
    <source>
        <dbReference type="EMBL" id="KKK34169.1"/>
    </source>
</evidence>